<evidence type="ECO:0000256" key="3">
    <source>
        <dbReference type="ARBA" id="ARBA00022792"/>
    </source>
</evidence>
<feature type="chain" id="PRO_5020021391" description="Letm1 RBD domain-containing protein" evidence="7">
    <location>
        <begin position="21"/>
        <end position="391"/>
    </location>
</feature>
<keyword evidence="4" id="KW-1133">Transmembrane helix</keyword>
<evidence type="ECO:0000256" key="6">
    <source>
        <dbReference type="ARBA" id="ARBA00023136"/>
    </source>
</evidence>
<dbReference type="Pfam" id="PF07766">
    <property type="entry name" value="LETM1_RBD"/>
    <property type="match status" value="1"/>
</dbReference>
<evidence type="ECO:0000313" key="9">
    <source>
        <dbReference type="EMBL" id="TFJ81774.1"/>
    </source>
</evidence>
<dbReference type="GO" id="GO:0005743">
    <property type="term" value="C:mitochondrial inner membrane"/>
    <property type="evidence" value="ECO:0007669"/>
    <property type="project" value="UniProtKB-SubCell"/>
</dbReference>
<feature type="signal peptide" evidence="7">
    <location>
        <begin position="1"/>
        <end position="20"/>
    </location>
</feature>
<dbReference type="EMBL" id="SDOX01000122">
    <property type="protein sequence ID" value="TFJ81774.1"/>
    <property type="molecule type" value="Genomic_DNA"/>
</dbReference>
<evidence type="ECO:0000313" key="10">
    <source>
        <dbReference type="Proteomes" id="UP000355283"/>
    </source>
</evidence>
<evidence type="ECO:0000256" key="2">
    <source>
        <dbReference type="ARBA" id="ARBA00022692"/>
    </source>
</evidence>
<proteinExistence type="predicted"/>
<organism evidence="9 10">
    <name type="scientific">Nannochloropsis salina CCMP1776</name>
    <dbReference type="NCBI Taxonomy" id="1027361"/>
    <lineage>
        <taxon>Eukaryota</taxon>
        <taxon>Sar</taxon>
        <taxon>Stramenopiles</taxon>
        <taxon>Ochrophyta</taxon>
        <taxon>Eustigmatophyceae</taxon>
        <taxon>Eustigmatales</taxon>
        <taxon>Monodopsidaceae</taxon>
        <taxon>Microchloropsis</taxon>
        <taxon>Microchloropsis salina</taxon>
    </lineage>
</organism>
<keyword evidence="2" id="KW-0812">Transmembrane</keyword>
<dbReference type="InterPro" id="IPR044202">
    <property type="entry name" value="LETM1/MDM38-like"/>
</dbReference>
<dbReference type="PANTHER" id="PTHR14009">
    <property type="entry name" value="LEUCINE ZIPPER-EF-HAND CONTAINING TRANSMEMBRANE PROTEIN"/>
    <property type="match status" value="1"/>
</dbReference>
<comment type="caution">
    <text evidence="9">The sequence shown here is derived from an EMBL/GenBank/DDBJ whole genome shotgun (WGS) entry which is preliminary data.</text>
</comment>
<evidence type="ECO:0000256" key="4">
    <source>
        <dbReference type="ARBA" id="ARBA00022989"/>
    </source>
</evidence>
<dbReference type="Proteomes" id="UP000355283">
    <property type="component" value="Unassembled WGS sequence"/>
</dbReference>
<accession>A0A4D9CT86</accession>
<dbReference type="InterPro" id="IPR033122">
    <property type="entry name" value="LETM1-like_RBD"/>
</dbReference>
<keyword evidence="10" id="KW-1185">Reference proteome</keyword>
<comment type="subcellular location">
    <subcellularLocation>
        <location evidence="1">Mitochondrion inner membrane</location>
        <topology evidence="1">Single-pass membrane protein</topology>
    </subcellularLocation>
</comment>
<protein>
    <recommendedName>
        <fullName evidence="8">Letm1 RBD domain-containing protein</fullName>
    </recommendedName>
</protein>
<dbReference type="GO" id="GO:0030003">
    <property type="term" value="P:intracellular monoatomic cation homeostasis"/>
    <property type="evidence" value="ECO:0007669"/>
    <property type="project" value="TreeGrafter"/>
</dbReference>
<evidence type="ECO:0000256" key="5">
    <source>
        <dbReference type="ARBA" id="ARBA00023128"/>
    </source>
</evidence>
<keyword evidence="5" id="KW-0496">Mitochondrion</keyword>
<keyword evidence="3" id="KW-0999">Mitochondrion inner membrane</keyword>
<gene>
    <name evidence="9" type="ORF">NSK_007022</name>
</gene>
<feature type="domain" description="Letm1 RBD" evidence="8">
    <location>
        <begin position="107"/>
        <end position="334"/>
    </location>
</feature>
<reference evidence="9 10" key="1">
    <citation type="submission" date="2019-01" db="EMBL/GenBank/DDBJ databases">
        <title>Nuclear Genome Assembly of the Microalgal Biofuel strain Nannochloropsis salina CCMP1776.</title>
        <authorList>
            <person name="Hovde B."/>
        </authorList>
    </citation>
    <scope>NUCLEOTIDE SEQUENCE [LARGE SCALE GENOMIC DNA]</scope>
    <source>
        <strain evidence="9 10">CCMP1776</strain>
    </source>
</reference>
<dbReference type="GO" id="GO:0043022">
    <property type="term" value="F:ribosome binding"/>
    <property type="evidence" value="ECO:0007669"/>
    <property type="project" value="InterPro"/>
</dbReference>
<dbReference type="AlphaFoldDB" id="A0A4D9CT86"/>
<dbReference type="OrthoDB" id="184488at2759"/>
<evidence type="ECO:0000256" key="1">
    <source>
        <dbReference type="ARBA" id="ARBA00004434"/>
    </source>
</evidence>
<evidence type="ECO:0000259" key="8">
    <source>
        <dbReference type="Pfam" id="PF07766"/>
    </source>
</evidence>
<sequence length="391" mass="43418">MKTPSFLFLAFVLLIAHVAASRLQGSTFTSIQPLSQFHDSSRQFILDGRQLAIPLPAHVVPPLAIVGGLVQGIGNSLRRLQEGTVDLWGNTKQLGGLKRRFARGETLTFPEYNLMQKTSGDIAKFVGLALFTMSKPEFTPFLCSFFPAVVPSTYLNSDEKLQRCQQRNFARVRGVVTHLMSLQQEAVAPHRKENDRMRHLRTMERLLHTTTKAGPGKALKQVGDLEYVLFCRPKRDGKGRQKADLRAVPRPFLVSVCNAIGMFHKFIPAAGLRTMLSDYLWKIDESDQVLLNTNVDKLGRDDLLDACAQRALSLGDASPDAMRANLKSYLKCVSRPSLAPPVVKKKESEQEGNVVALNENNMRFALLGLNMVGLVRDAKENSALRALFGCT</sequence>
<evidence type="ECO:0000256" key="7">
    <source>
        <dbReference type="SAM" id="SignalP"/>
    </source>
</evidence>
<keyword evidence="7" id="KW-0732">Signal</keyword>
<name>A0A4D9CT86_9STRA</name>
<dbReference type="PANTHER" id="PTHR14009:SF1">
    <property type="entry name" value="MITOCHONDRIAL PROTON_CALCIUM EXCHANGER PROTEIN"/>
    <property type="match status" value="1"/>
</dbReference>
<keyword evidence="6" id="KW-0472">Membrane</keyword>